<dbReference type="EMBL" id="AP018227">
    <property type="protein sequence ID" value="BAY87493.1"/>
    <property type="molecule type" value="Genomic_DNA"/>
</dbReference>
<dbReference type="Gene3D" id="3.40.1350.10">
    <property type="match status" value="1"/>
</dbReference>
<evidence type="ECO:0000313" key="1">
    <source>
        <dbReference type="EMBL" id="BAY87493.1"/>
    </source>
</evidence>
<dbReference type="Proteomes" id="UP000218418">
    <property type="component" value="Chromosome"/>
</dbReference>
<protein>
    <recommendedName>
        <fullName evidence="3">FdxN element excision controlling factor protein</fullName>
    </recommendedName>
</protein>
<evidence type="ECO:0008006" key="3">
    <source>
        <dbReference type="Google" id="ProtNLM"/>
    </source>
</evidence>
<sequence length="93" mass="10497">MYKAAFNHPHDVVKSALEKEGWNITDDPLFLRFGGLELFIDLGAERIIAAQKGEERIAVEIKSFVGNSATTEFSNALGKFLKYQVALQEEYFI</sequence>
<dbReference type="InterPro" id="IPR011856">
    <property type="entry name" value="tRNA_endonuc-like_dom_sf"/>
</dbReference>
<reference evidence="1 2" key="1">
    <citation type="submission" date="2017-06" db="EMBL/GenBank/DDBJ databases">
        <title>Genome sequencing of cyanobaciteial culture collection at National Institute for Environmental Studies (NIES).</title>
        <authorList>
            <person name="Hirose Y."/>
            <person name="Shimura Y."/>
            <person name="Fujisawa T."/>
            <person name="Nakamura Y."/>
            <person name="Kawachi M."/>
        </authorList>
    </citation>
    <scope>NUCLEOTIDE SEQUENCE [LARGE SCALE GENOMIC DNA]</scope>
    <source>
        <strain evidence="1 2">NIES-267</strain>
    </source>
</reference>
<accession>A0A1Z4M1Y1</accession>
<gene>
    <name evidence="1" type="ORF">NIES267_70150</name>
</gene>
<dbReference type="InterPro" id="IPR014919">
    <property type="entry name" value="XisH"/>
</dbReference>
<evidence type="ECO:0000313" key="2">
    <source>
        <dbReference type="Proteomes" id="UP000218418"/>
    </source>
</evidence>
<organism evidence="1 2">
    <name type="scientific">Calothrix parasitica NIES-267</name>
    <dbReference type="NCBI Taxonomy" id="1973488"/>
    <lineage>
        <taxon>Bacteria</taxon>
        <taxon>Bacillati</taxon>
        <taxon>Cyanobacteriota</taxon>
        <taxon>Cyanophyceae</taxon>
        <taxon>Nostocales</taxon>
        <taxon>Calotrichaceae</taxon>
        <taxon>Calothrix</taxon>
    </lineage>
</organism>
<dbReference type="SUPFAM" id="SSF52980">
    <property type="entry name" value="Restriction endonuclease-like"/>
    <property type="match status" value="1"/>
</dbReference>
<keyword evidence="2" id="KW-1185">Reference proteome</keyword>
<name>A0A1Z4M1Y1_9CYAN</name>
<dbReference type="InterPro" id="IPR011335">
    <property type="entry name" value="Restrct_endonuc-II-like"/>
</dbReference>
<dbReference type="GO" id="GO:0003676">
    <property type="term" value="F:nucleic acid binding"/>
    <property type="evidence" value="ECO:0007669"/>
    <property type="project" value="InterPro"/>
</dbReference>
<dbReference type="Pfam" id="PF08814">
    <property type="entry name" value="XisH"/>
    <property type="match status" value="1"/>
</dbReference>
<proteinExistence type="predicted"/>
<dbReference type="AlphaFoldDB" id="A0A1Z4M1Y1"/>